<organism evidence="1">
    <name type="scientific">uncultured Caudovirales phage</name>
    <dbReference type="NCBI Taxonomy" id="2100421"/>
    <lineage>
        <taxon>Viruses</taxon>
        <taxon>Duplodnaviria</taxon>
        <taxon>Heunggongvirae</taxon>
        <taxon>Uroviricota</taxon>
        <taxon>Caudoviricetes</taxon>
        <taxon>Peduoviridae</taxon>
        <taxon>Maltschvirus</taxon>
        <taxon>Maltschvirus maltsch</taxon>
    </lineage>
</organism>
<gene>
    <name evidence="1" type="ORF">UFOVP1290_21</name>
</gene>
<name>A0A6J5RSG5_9CAUD</name>
<protein>
    <submittedName>
        <fullName evidence="1">Uncharacterized protein</fullName>
    </submittedName>
</protein>
<sequence>MKKLNHIVYNKLLLQAEEAKHQQLTKLASNILDAVSDGPDNQLQEYASIDMDDDINAGLWKLATCVLKHHNVLSVDAEKLNEVIESFANKFVNDVQTSVCINSLQIGELEPKLPGQSK</sequence>
<reference evidence="1" key="1">
    <citation type="submission" date="2020-05" db="EMBL/GenBank/DDBJ databases">
        <authorList>
            <person name="Chiriac C."/>
            <person name="Salcher M."/>
            <person name="Ghai R."/>
            <person name="Kavagutti S V."/>
        </authorList>
    </citation>
    <scope>NUCLEOTIDE SEQUENCE</scope>
</reference>
<accession>A0A6J5RSG5</accession>
<dbReference type="EMBL" id="LR797252">
    <property type="protein sequence ID" value="CAB4196501.1"/>
    <property type="molecule type" value="Genomic_DNA"/>
</dbReference>
<evidence type="ECO:0000313" key="1">
    <source>
        <dbReference type="EMBL" id="CAB4196501.1"/>
    </source>
</evidence>
<proteinExistence type="predicted"/>